<organism evidence="1 2">
    <name type="scientific">Pistacia integerrima</name>
    <dbReference type="NCBI Taxonomy" id="434235"/>
    <lineage>
        <taxon>Eukaryota</taxon>
        <taxon>Viridiplantae</taxon>
        <taxon>Streptophyta</taxon>
        <taxon>Embryophyta</taxon>
        <taxon>Tracheophyta</taxon>
        <taxon>Spermatophyta</taxon>
        <taxon>Magnoliopsida</taxon>
        <taxon>eudicotyledons</taxon>
        <taxon>Gunneridae</taxon>
        <taxon>Pentapetalae</taxon>
        <taxon>rosids</taxon>
        <taxon>malvids</taxon>
        <taxon>Sapindales</taxon>
        <taxon>Anacardiaceae</taxon>
        <taxon>Pistacia</taxon>
    </lineage>
</organism>
<keyword evidence="2" id="KW-1185">Reference proteome</keyword>
<comment type="caution">
    <text evidence="1">The sequence shown here is derived from an EMBL/GenBank/DDBJ whole genome shotgun (WGS) entry which is preliminary data.</text>
</comment>
<gene>
    <name evidence="1" type="ORF">Pint_23785</name>
</gene>
<name>A0ACC0YJE7_9ROSI</name>
<protein>
    <submittedName>
        <fullName evidence="1">Uncharacterized protein</fullName>
    </submittedName>
</protein>
<proteinExistence type="predicted"/>
<dbReference type="Proteomes" id="UP001163603">
    <property type="component" value="Chromosome 6"/>
</dbReference>
<accession>A0ACC0YJE7</accession>
<reference evidence="2" key="1">
    <citation type="journal article" date="2023" name="G3 (Bethesda)">
        <title>Genome assembly and association tests identify interacting loci associated with vigor, precocity, and sex in interspecific pistachio rootstocks.</title>
        <authorList>
            <person name="Palmer W."/>
            <person name="Jacygrad E."/>
            <person name="Sagayaradj S."/>
            <person name="Cavanaugh K."/>
            <person name="Han R."/>
            <person name="Bertier L."/>
            <person name="Beede B."/>
            <person name="Kafkas S."/>
            <person name="Golino D."/>
            <person name="Preece J."/>
            <person name="Michelmore R."/>
        </authorList>
    </citation>
    <scope>NUCLEOTIDE SEQUENCE [LARGE SCALE GENOMIC DNA]</scope>
</reference>
<sequence length="195" mass="21257">MQIGSPFTLSSNYCSLPNKGCSFFLESHLVDPNNVLQSWDPTLVNPCTWFHVTCNSENSVTRVDLGNAGLHGPLVPQLGNLTNFQYLEVFENNISGSIPDEIGHLTSLVSLDLYNNKLSGPIPATLGNLKSLRFMRLNNNNLSGILPAEVIRLITFGNLRVLNVANNSLAGTVHSTNSTGYAVTTIIQDPRAQKF</sequence>
<evidence type="ECO:0000313" key="2">
    <source>
        <dbReference type="Proteomes" id="UP001163603"/>
    </source>
</evidence>
<dbReference type="EMBL" id="CM047741">
    <property type="protein sequence ID" value="KAJ0037539.1"/>
    <property type="molecule type" value="Genomic_DNA"/>
</dbReference>
<evidence type="ECO:0000313" key="1">
    <source>
        <dbReference type="EMBL" id="KAJ0037539.1"/>
    </source>
</evidence>